<sequence length="110" mass="11702">MVTVVPEMLARTLKFAPPPCTCGSLSCACVIPADTEFTVMTSAIPSARPIAITGAAFLRRLGSRLRQVPNIPFLERFSAPAVGAATSWGGTFEQPWVKDVQGPGIARKRS</sequence>
<evidence type="ECO:0000313" key="2">
    <source>
        <dbReference type="Proteomes" id="UP000436138"/>
    </source>
</evidence>
<dbReference type="KEGG" id="sbro:GQF42_14400"/>
<keyword evidence="2" id="KW-1185">Reference proteome</keyword>
<protein>
    <submittedName>
        <fullName evidence="1">Uncharacterized protein</fullName>
    </submittedName>
</protein>
<name>A0A6I6N2T7_9ACTN</name>
<gene>
    <name evidence="1" type="ORF">GQF42_14400</name>
</gene>
<proteinExistence type="predicted"/>
<organism evidence="1 2">
    <name type="scientific">Streptomyces broussonetiae</name>
    <dbReference type="NCBI Taxonomy" id="2686304"/>
    <lineage>
        <taxon>Bacteria</taxon>
        <taxon>Bacillati</taxon>
        <taxon>Actinomycetota</taxon>
        <taxon>Actinomycetes</taxon>
        <taxon>Kitasatosporales</taxon>
        <taxon>Streptomycetaceae</taxon>
        <taxon>Streptomyces</taxon>
    </lineage>
</organism>
<dbReference type="EMBL" id="CP047020">
    <property type="protein sequence ID" value="QHA04320.1"/>
    <property type="molecule type" value="Genomic_DNA"/>
</dbReference>
<accession>A0A6I6N2T7</accession>
<dbReference type="Proteomes" id="UP000436138">
    <property type="component" value="Chromosome"/>
</dbReference>
<evidence type="ECO:0000313" key="1">
    <source>
        <dbReference type="EMBL" id="QHA04320.1"/>
    </source>
</evidence>
<reference evidence="1 2" key="1">
    <citation type="submission" date="2019-12" db="EMBL/GenBank/DDBJ databases">
        <title>Streptomyces sp. strain T44 isolated from rhizosphere soil of Broussonetia papyrifera.</title>
        <authorList>
            <person name="Mo P."/>
        </authorList>
    </citation>
    <scope>NUCLEOTIDE SEQUENCE [LARGE SCALE GENOMIC DNA]</scope>
    <source>
        <strain evidence="1 2">T44</strain>
    </source>
</reference>
<dbReference type="AlphaFoldDB" id="A0A6I6N2T7"/>
<dbReference type="RefSeq" id="WP_158920030.1">
    <property type="nucleotide sequence ID" value="NZ_CP047020.1"/>
</dbReference>